<dbReference type="Proteomes" id="UP001215956">
    <property type="component" value="Unassembled WGS sequence"/>
</dbReference>
<organism evidence="2 3">
    <name type="scientific">Candidatus Methanocrinis alkalitolerans</name>
    <dbReference type="NCBI Taxonomy" id="3033395"/>
    <lineage>
        <taxon>Archaea</taxon>
        <taxon>Methanobacteriati</taxon>
        <taxon>Methanobacteriota</taxon>
        <taxon>Stenosarchaea group</taxon>
        <taxon>Methanomicrobia</taxon>
        <taxon>Methanotrichales</taxon>
        <taxon>Methanotrichaceae</taxon>
        <taxon>Methanocrinis</taxon>
    </lineage>
</organism>
<name>A0ABT5XGQ1_9EURY</name>
<gene>
    <name evidence="2" type="ORF">P0O24_09940</name>
</gene>
<proteinExistence type="predicted"/>
<sequence length="150" mass="16678">MTADFSDDLSGFDQGDIRFYSPSESQSIGAWFSSHNRISGDEIEGTYQYKIDLPQYSEQGTWKLSHMWLRDKVGNSKYLSGNEMAALGFPTEFEVESIGDTTPPTVASFDFDPKAVDTSTSSQEITVTADFSDDLSGFDQGDIRFYSPSE</sequence>
<evidence type="ECO:0000259" key="1">
    <source>
        <dbReference type="Pfam" id="PF23034"/>
    </source>
</evidence>
<evidence type="ECO:0000313" key="3">
    <source>
        <dbReference type="Proteomes" id="UP001215956"/>
    </source>
</evidence>
<dbReference type="EMBL" id="JARFPL010000034">
    <property type="protein sequence ID" value="MDF0593900.1"/>
    <property type="molecule type" value="Genomic_DNA"/>
</dbReference>
<protein>
    <recommendedName>
        <fullName evidence="1">DUF7035 domain-containing protein</fullName>
    </recommendedName>
</protein>
<reference evidence="2 3" key="1">
    <citation type="submission" date="2023-03" db="EMBL/GenBank/DDBJ databases">
        <title>Whole genome sequencing of Methanotrichaceae archaeon M04Ac.</title>
        <authorList>
            <person name="Khomyakova M.A."/>
            <person name="Merkel A.Y."/>
            <person name="Slobodkin A.I."/>
        </authorList>
    </citation>
    <scope>NUCLEOTIDE SEQUENCE [LARGE SCALE GENOMIC DNA]</scope>
    <source>
        <strain evidence="2 3">M04Ac</strain>
    </source>
</reference>
<accession>A0ABT5XGQ1</accession>
<feature type="non-terminal residue" evidence="2">
    <location>
        <position position="150"/>
    </location>
</feature>
<comment type="caution">
    <text evidence="2">The sequence shown here is derived from an EMBL/GenBank/DDBJ whole genome shotgun (WGS) entry which is preliminary data.</text>
</comment>
<dbReference type="InterPro" id="IPR055463">
    <property type="entry name" value="DUF7035"/>
</dbReference>
<feature type="domain" description="DUF7035" evidence="1">
    <location>
        <begin position="5"/>
        <end position="82"/>
    </location>
</feature>
<evidence type="ECO:0000313" key="2">
    <source>
        <dbReference type="EMBL" id="MDF0593900.1"/>
    </source>
</evidence>
<dbReference type="RefSeq" id="WP_316969600.1">
    <property type="nucleotide sequence ID" value="NZ_JARFPL010000034.1"/>
</dbReference>
<keyword evidence="3" id="KW-1185">Reference proteome</keyword>
<dbReference type="Pfam" id="PF23034">
    <property type="entry name" value="DUF7035"/>
    <property type="match status" value="1"/>
</dbReference>